<evidence type="ECO:0000313" key="3">
    <source>
        <dbReference type="Proteomes" id="UP001454036"/>
    </source>
</evidence>
<name>A0AAV3QJI9_LITER</name>
<comment type="caution">
    <text evidence="2">The sequence shown here is derived from an EMBL/GenBank/DDBJ whole genome shotgun (WGS) entry which is preliminary data.</text>
</comment>
<organism evidence="2 3">
    <name type="scientific">Lithospermum erythrorhizon</name>
    <name type="common">Purple gromwell</name>
    <name type="synonym">Lithospermum officinale var. erythrorhizon</name>
    <dbReference type="NCBI Taxonomy" id="34254"/>
    <lineage>
        <taxon>Eukaryota</taxon>
        <taxon>Viridiplantae</taxon>
        <taxon>Streptophyta</taxon>
        <taxon>Embryophyta</taxon>
        <taxon>Tracheophyta</taxon>
        <taxon>Spermatophyta</taxon>
        <taxon>Magnoliopsida</taxon>
        <taxon>eudicotyledons</taxon>
        <taxon>Gunneridae</taxon>
        <taxon>Pentapetalae</taxon>
        <taxon>asterids</taxon>
        <taxon>lamiids</taxon>
        <taxon>Boraginales</taxon>
        <taxon>Boraginaceae</taxon>
        <taxon>Boraginoideae</taxon>
        <taxon>Lithospermeae</taxon>
        <taxon>Lithospermum</taxon>
    </lineage>
</organism>
<evidence type="ECO:0000313" key="2">
    <source>
        <dbReference type="EMBL" id="GAA0164189.1"/>
    </source>
</evidence>
<keyword evidence="3" id="KW-1185">Reference proteome</keyword>
<reference evidence="2 3" key="1">
    <citation type="submission" date="2024-01" db="EMBL/GenBank/DDBJ databases">
        <title>The complete chloroplast genome sequence of Lithospermum erythrorhizon: insights into the phylogenetic relationship among Boraginaceae species and the maternal lineages of purple gromwells.</title>
        <authorList>
            <person name="Okada T."/>
            <person name="Watanabe K."/>
        </authorList>
    </citation>
    <scope>NUCLEOTIDE SEQUENCE [LARGE SCALE GENOMIC DNA]</scope>
</reference>
<feature type="compositionally biased region" description="Basic and acidic residues" evidence="1">
    <location>
        <begin position="65"/>
        <end position="75"/>
    </location>
</feature>
<evidence type="ECO:0000256" key="1">
    <source>
        <dbReference type="SAM" id="MobiDB-lite"/>
    </source>
</evidence>
<accession>A0AAV3QJI9</accession>
<feature type="region of interest" description="Disordered" evidence="1">
    <location>
        <begin position="123"/>
        <end position="142"/>
    </location>
</feature>
<gene>
    <name evidence="2" type="ORF">LIER_19885</name>
</gene>
<sequence length="142" mass="15762">MRTSIKDQTNIGTTVARKVTSILQAKRFPPAVLNNRFESLVLEKDSVDTVVEDSIQPAADPDRDDGDKDMEKKPDPAPMFDNVCDITLSIKLPSAPSSPSKDNPERQPLVYEAILINPVDMELEEGSSQEIIEREVNDPFHG</sequence>
<dbReference type="AlphaFoldDB" id="A0AAV3QJI9"/>
<dbReference type="EMBL" id="BAABME010004976">
    <property type="protein sequence ID" value="GAA0164189.1"/>
    <property type="molecule type" value="Genomic_DNA"/>
</dbReference>
<dbReference type="Proteomes" id="UP001454036">
    <property type="component" value="Unassembled WGS sequence"/>
</dbReference>
<protein>
    <submittedName>
        <fullName evidence="2">Uncharacterized protein</fullName>
    </submittedName>
</protein>
<proteinExistence type="predicted"/>
<feature type="compositionally biased region" description="Basic and acidic residues" evidence="1">
    <location>
        <begin position="131"/>
        <end position="142"/>
    </location>
</feature>
<feature type="region of interest" description="Disordered" evidence="1">
    <location>
        <begin position="48"/>
        <end position="80"/>
    </location>
</feature>